<accession>A0A7M3SUE8</accession>
<reference evidence="2" key="1">
    <citation type="submission" date="2019-06" db="EMBL/GenBank/DDBJ databases">
        <title>Gordonia isolated from sludge of a wastewater treatment plant.</title>
        <authorList>
            <person name="Tamura T."/>
            <person name="Aoyama K."/>
            <person name="Kang Y."/>
            <person name="Saito S."/>
            <person name="Akiyama N."/>
            <person name="Yazawa K."/>
            <person name="Gonoi T."/>
            <person name="Mikami Y."/>
        </authorList>
    </citation>
    <scope>NUCLEOTIDE SEQUENCE [LARGE SCALE GENOMIC DNA]</scope>
    <source>
        <strain evidence="2">NBRC 107697</strain>
    </source>
</reference>
<protein>
    <recommendedName>
        <fullName evidence="3">Winged helix DNA-binding domain-containing protein</fullName>
    </recommendedName>
</protein>
<proteinExistence type="predicted"/>
<name>A0A7M3SUE8_9ACTN</name>
<comment type="caution">
    <text evidence="1">The sequence shown here is derived from an EMBL/GenBank/DDBJ whole genome shotgun (WGS) entry which is preliminary data.</text>
</comment>
<dbReference type="AlphaFoldDB" id="A0A7M3SUE8"/>
<dbReference type="InterPro" id="IPR009351">
    <property type="entry name" value="AlkZ-like"/>
</dbReference>
<dbReference type="Proteomes" id="UP000444980">
    <property type="component" value="Unassembled WGS sequence"/>
</dbReference>
<dbReference type="RefSeq" id="WP_161925767.1">
    <property type="nucleotide sequence ID" value="NZ_BJOU01000001.1"/>
</dbReference>
<evidence type="ECO:0000313" key="1">
    <source>
        <dbReference type="EMBL" id="GED96272.1"/>
    </source>
</evidence>
<dbReference type="PANTHER" id="PTHR38479">
    <property type="entry name" value="LMO0824 PROTEIN"/>
    <property type="match status" value="1"/>
</dbReference>
<organism evidence="1 2">
    <name type="scientific">Gordonia crocea</name>
    <dbReference type="NCBI Taxonomy" id="589162"/>
    <lineage>
        <taxon>Bacteria</taxon>
        <taxon>Bacillati</taxon>
        <taxon>Actinomycetota</taxon>
        <taxon>Actinomycetes</taxon>
        <taxon>Mycobacteriales</taxon>
        <taxon>Gordoniaceae</taxon>
        <taxon>Gordonia</taxon>
    </lineage>
</organism>
<sequence length="355" mass="38752">MITLEQWNRTLLARQHLLERIDEDVIEVVDRCVGLQAQDPRPPFVALWSRIEGFDPADYDELLREREIVRSVVLRGTLLAMDALDARWMRALAQPRIEAATRTNHRLPADVDPREVVDTAREALAGDGLGSRELRDRLARRWPGAPAADLMAVVRAGLHLVQVPPRGTWAAKGTGEPAYALIDEWIGPGEPAVTGDEAKRDLIRMYLRGFGPASVAGIQTWAGLTGLGPLVQAMVDDWELNRIDGPGGEVLYDLDGLPIADGDEPAPARLIAPFDHILVAQAPGDRIRVADPEQFARTVTPNGRSPGFVLVDGRLAGTWKSDGTAVAVELFADVSPAQRRDVDEQAQMLSAFLAG</sequence>
<dbReference type="OrthoDB" id="9148135at2"/>
<gene>
    <name evidence="1" type="ORF">nbrc107697_03110</name>
</gene>
<dbReference type="PANTHER" id="PTHR38479:SF2">
    <property type="entry name" value="WINGED HELIX DNA-BINDING DOMAIN-CONTAINING PROTEIN"/>
    <property type="match status" value="1"/>
</dbReference>
<dbReference type="EMBL" id="BJOU01000001">
    <property type="protein sequence ID" value="GED96272.1"/>
    <property type="molecule type" value="Genomic_DNA"/>
</dbReference>
<keyword evidence="2" id="KW-1185">Reference proteome</keyword>
<evidence type="ECO:0000313" key="2">
    <source>
        <dbReference type="Proteomes" id="UP000444980"/>
    </source>
</evidence>
<dbReference type="Pfam" id="PF06224">
    <property type="entry name" value="AlkZ-like"/>
    <property type="match status" value="1"/>
</dbReference>
<evidence type="ECO:0008006" key="3">
    <source>
        <dbReference type="Google" id="ProtNLM"/>
    </source>
</evidence>